<sequence length="362" mass="41578">MMKLKGTRLQTFRDNNLNFAAEGTAAAKKDDVRTHRPVGMRKGRWVLGDITEVLDRDSWRLGKIAKVLKDDYFVIRVTGCMRMREFHISCLRFPHAYHGKQSAVIDKVREQSEKQTQHVDHTFRHSKTVMEQDHRSNEANDHLTKRHKAINLCPSSSARNVKKKLEPSSMPPDDLITGASKKRRTDAHEVHQQTKKLQPLKVSTKNDVYRDRLCRPFSDRYNDLAKNNTTNRKPDSKIPPPSQMPLQVREENECSVASCSVNFSEHSMNTDTQSVGFRNSFPDDAMSACASMLRQESDNVHGCDIKMDVHELELQAYQSTVRAFYALGPLTWEQESLLTNLRLSLNITNEEHLLQLRHLLSS</sequence>
<dbReference type="Pfam" id="PF03735">
    <property type="entry name" value="ENT"/>
    <property type="match status" value="1"/>
</dbReference>
<dbReference type="STRING" id="4537.A0A0E0LHT3"/>
<dbReference type="HOGENOM" id="CLU_046482_2_0_1"/>
<evidence type="ECO:0000313" key="5">
    <source>
        <dbReference type="EnsemblPlants" id="OPUNC07G04870.1"/>
    </source>
</evidence>
<dbReference type="PANTHER" id="PTHR33432:SF30">
    <property type="entry name" value="OS07G0179500 PROTEIN"/>
    <property type="match status" value="1"/>
</dbReference>
<feature type="region of interest" description="Disordered" evidence="3">
    <location>
        <begin position="220"/>
        <end position="245"/>
    </location>
</feature>
<dbReference type="eggNOG" id="KOG4675">
    <property type="taxonomic scope" value="Eukaryota"/>
</dbReference>
<dbReference type="Proteomes" id="UP000026962">
    <property type="component" value="Chromosome 7"/>
</dbReference>
<reference evidence="5" key="2">
    <citation type="submission" date="2018-05" db="EMBL/GenBank/DDBJ databases">
        <title>OpunRS2 (Oryza punctata Reference Sequence Version 2).</title>
        <authorList>
            <person name="Zhang J."/>
            <person name="Kudrna D."/>
            <person name="Lee S."/>
            <person name="Talag J."/>
            <person name="Welchert J."/>
            <person name="Wing R.A."/>
        </authorList>
    </citation>
    <scope>NUCLEOTIDE SEQUENCE [LARGE SCALE GENOMIC DNA]</scope>
</reference>
<dbReference type="GO" id="GO:0005634">
    <property type="term" value="C:nucleus"/>
    <property type="evidence" value="ECO:0007669"/>
    <property type="project" value="UniProtKB-SubCell"/>
</dbReference>
<dbReference type="OMA" id="HRSNEAN"/>
<feature type="region of interest" description="Disordered" evidence="3">
    <location>
        <begin position="160"/>
        <end position="182"/>
    </location>
</feature>
<name>A0A0E0LHT3_ORYPU</name>
<reference evidence="5" key="1">
    <citation type="submission" date="2015-04" db="UniProtKB">
        <authorList>
            <consortium name="EnsemblPlants"/>
        </authorList>
    </citation>
    <scope>IDENTIFICATION</scope>
</reference>
<evidence type="ECO:0000256" key="3">
    <source>
        <dbReference type="SAM" id="MobiDB-lite"/>
    </source>
</evidence>
<evidence type="ECO:0000313" key="6">
    <source>
        <dbReference type="Proteomes" id="UP000026962"/>
    </source>
</evidence>
<dbReference type="GO" id="GO:0050832">
    <property type="term" value="P:defense response to fungus"/>
    <property type="evidence" value="ECO:0007669"/>
    <property type="project" value="InterPro"/>
</dbReference>
<comment type="subcellular location">
    <subcellularLocation>
        <location evidence="1">Nucleus</location>
    </subcellularLocation>
</comment>
<dbReference type="PROSITE" id="PS51138">
    <property type="entry name" value="ENT"/>
    <property type="match status" value="1"/>
</dbReference>
<dbReference type="InterPro" id="IPR036142">
    <property type="entry name" value="ENT_dom-like_sf"/>
</dbReference>
<evidence type="ECO:0000256" key="2">
    <source>
        <dbReference type="ARBA" id="ARBA00023242"/>
    </source>
</evidence>
<keyword evidence="6" id="KW-1185">Reference proteome</keyword>
<organism evidence="5">
    <name type="scientific">Oryza punctata</name>
    <name type="common">Red rice</name>
    <dbReference type="NCBI Taxonomy" id="4537"/>
    <lineage>
        <taxon>Eukaryota</taxon>
        <taxon>Viridiplantae</taxon>
        <taxon>Streptophyta</taxon>
        <taxon>Embryophyta</taxon>
        <taxon>Tracheophyta</taxon>
        <taxon>Spermatophyta</taxon>
        <taxon>Magnoliopsida</taxon>
        <taxon>Liliopsida</taxon>
        <taxon>Poales</taxon>
        <taxon>Poaceae</taxon>
        <taxon>BOP clade</taxon>
        <taxon>Oryzoideae</taxon>
        <taxon>Oryzeae</taxon>
        <taxon>Oryzinae</taxon>
        <taxon>Oryza</taxon>
    </lineage>
</organism>
<accession>A0A0E0LHT3</accession>
<dbReference type="SMART" id="SM01191">
    <property type="entry name" value="ENT"/>
    <property type="match status" value="1"/>
</dbReference>
<dbReference type="AlphaFoldDB" id="A0A0E0LHT3"/>
<dbReference type="Gene3D" id="1.10.1240.40">
    <property type="entry name" value="ENT domain"/>
    <property type="match status" value="1"/>
</dbReference>
<evidence type="ECO:0000259" key="4">
    <source>
        <dbReference type="PROSITE" id="PS51138"/>
    </source>
</evidence>
<dbReference type="PANTHER" id="PTHR33432">
    <property type="entry name" value="PROTEIN EMSY-LIKE 4"/>
    <property type="match status" value="1"/>
</dbReference>
<feature type="domain" description="ENT" evidence="4">
    <location>
        <begin position="305"/>
        <end position="362"/>
    </location>
</feature>
<evidence type="ECO:0000256" key="1">
    <source>
        <dbReference type="ARBA" id="ARBA00004123"/>
    </source>
</evidence>
<dbReference type="InterPro" id="IPR005491">
    <property type="entry name" value="ENT_dom"/>
</dbReference>
<keyword evidence="2" id="KW-0539">Nucleus</keyword>
<protein>
    <recommendedName>
        <fullName evidence="4">ENT domain-containing protein</fullName>
    </recommendedName>
</protein>
<proteinExistence type="predicted"/>
<dbReference type="EnsemblPlants" id="OPUNC07G04870.1">
    <property type="protein sequence ID" value="OPUNC07G04870.1"/>
    <property type="gene ID" value="OPUNC07G04870"/>
</dbReference>
<dbReference type="SUPFAM" id="SSF158639">
    <property type="entry name" value="ENT-like"/>
    <property type="match status" value="1"/>
</dbReference>
<dbReference type="Gramene" id="OPUNC07G04870.1">
    <property type="protein sequence ID" value="OPUNC07G04870.1"/>
    <property type="gene ID" value="OPUNC07G04870"/>
</dbReference>
<dbReference type="InterPro" id="IPR033485">
    <property type="entry name" value="EMSY-LIKE_plant"/>
</dbReference>